<evidence type="ECO:0000256" key="1">
    <source>
        <dbReference type="ARBA" id="ARBA00003534"/>
    </source>
</evidence>
<comment type="subcellular location">
    <subcellularLocation>
        <location evidence="2 5">Secreted</location>
        <location evidence="2 5">Cell wall</location>
    </subcellularLocation>
</comment>
<keyword evidence="4 5" id="KW-0134">Cell wall</keyword>
<evidence type="ECO:0000313" key="6">
    <source>
        <dbReference type="EMBL" id="KAK9162406.1"/>
    </source>
</evidence>
<keyword evidence="5" id="KW-0961">Cell wall biogenesis/degradation</keyword>
<organism evidence="6 7">
    <name type="scientific">Stephania yunnanensis</name>
    <dbReference type="NCBI Taxonomy" id="152371"/>
    <lineage>
        <taxon>Eukaryota</taxon>
        <taxon>Viridiplantae</taxon>
        <taxon>Streptophyta</taxon>
        <taxon>Embryophyta</taxon>
        <taxon>Tracheophyta</taxon>
        <taxon>Spermatophyta</taxon>
        <taxon>Magnoliopsida</taxon>
        <taxon>Ranunculales</taxon>
        <taxon>Menispermaceae</taxon>
        <taxon>Menispermoideae</taxon>
        <taxon>Cissampelideae</taxon>
        <taxon>Stephania</taxon>
    </lineage>
</organism>
<comment type="caution">
    <text evidence="6">The sequence shown here is derived from an EMBL/GenBank/DDBJ whole genome shotgun (WGS) entry which is preliminary data.</text>
</comment>
<evidence type="ECO:0000256" key="4">
    <source>
        <dbReference type="ARBA" id="ARBA00022512"/>
    </source>
</evidence>
<protein>
    <recommendedName>
        <fullName evidence="5">Pectin acetylesterase</fullName>
        <ecNumber evidence="5">3.1.1.-</ecNumber>
    </recommendedName>
</protein>
<keyword evidence="5" id="KW-0964">Secreted</keyword>
<evidence type="ECO:0000256" key="2">
    <source>
        <dbReference type="ARBA" id="ARBA00004191"/>
    </source>
</evidence>
<dbReference type="Proteomes" id="UP001420932">
    <property type="component" value="Unassembled WGS sequence"/>
</dbReference>
<comment type="function">
    <text evidence="1 5">Hydrolyzes acetyl esters in homogalacturonan regions of pectin. In type I primary cell wall, galacturonic acid residues of pectin can be acetylated at the O-2 and O-3 positions. Decreasing the degree of acetylation of pectin gels in vitro alters their physical properties.</text>
</comment>
<name>A0AAP0L169_9MAGN</name>
<evidence type="ECO:0000256" key="5">
    <source>
        <dbReference type="RuleBase" id="RU363114"/>
    </source>
</evidence>
<proteinExistence type="inferred from homology"/>
<dbReference type="EMBL" id="JBBNAF010000002">
    <property type="protein sequence ID" value="KAK9162406.1"/>
    <property type="molecule type" value="Genomic_DNA"/>
</dbReference>
<dbReference type="Pfam" id="PF03283">
    <property type="entry name" value="PAE"/>
    <property type="match status" value="1"/>
</dbReference>
<accession>A0AAP0L169</accession>
<sequence>MGVKPPQSKHAKKSQNSLAAGVYTTRLLSSMCKLLSRAVVYIDEVDKITNKSVALSVGDRFFDRVGVSAIDCPYPCDNTCHNLTLTSGRSIIRVATSGRKVLKFPRALNWRPLIKDGCNKCLISLI</sequence>
<dbReference type="InterPro" id="IPR004963">
    <property type="entry name" value="PAE/NOTUM"/>
</dbReference>
<evidence type="ECO:0000313" key="7">
    <source>
        <dbReference type="Proteomes" id="UP001420932"/>
    </source>
</evidence>
<evidence type="ECO:0000256" key="3">
    <source>
        <dbReference type="ARBA" id="ARBA00005784"/>
    </source>
</evidence>
<gene>
    <name evidence="6" type="ORF">Syun_003308</name>
</gene>
<reference evidence="6 7" key="1">
    <citation type="submission" date="2024-01" db="EMBL/GenBank/DDBJ databases">
        <title>Genome assemblies of Stephania.</title>
        <authorList>
            <person name="Yang L."/>
        </authorList>
    </citation>
    <scope>NUCLEOTIDE SEQUENCE [LARGE SCALE GENOMIC DNA]</scope>
    <source>
        <strain evidence="6">YNDBR</strain>
        <tissue evidence="6">Leaf</tissue>
    </source>
</reference>
<dbReference type="EC" id="3.1.1.-" evidence="5"/>
<keyword evidence="7" id="KW-1185">Reference proteome</keyword>
<keyword evidence="5" id="KW-0378">Hydrolase</keyword>
<dbReference type="AlphaFoldDB" id="A0AAP0L169"/>
<comment type="similarity">
    <text evidence="3 5">Belongs to the pectinacetylesterase family.</text>
</comment>